<evidence type="ECO:0000259" key="4">
    <source>
        <dbReference type="PROSITE" id="PS50893"/>
    </source>
</evidence>
<keyword evidence="6" id="KW-1185">Reference proteome</keyword>
<keyword evidence="3 5" id="KW-0067">ATP-binding</keyword>
<name>A0ABZ2C366_9PROT</name>
<dbReference type="RefSeq" id="WP_331255599.1">
    <property type="nucleotide sequence ID" value="NZ_CP133270.1"/>
</dbReference>
<reference evidence="5 6" key="1">
    <citation type="journal article" date="2024" name="Environ. Microbiol.">
        <title>Novel evolutionary insights on the interactions of the Holosporales (Alphaproteobacteria) with eukaryotic hosts from comparative genomics.</title>
        <authorList>
            <person name="Giovannini M."/>
            <person name="Petroni G."/>
            <person name="Castelli M."/>
        </authorList>
    </citation>
    <scope>NUCLEOTIDE SEQUENCE [LARGE SCALE GENOMIC DNA]</scope>
    <source>
        <strain evidence="5 6">US_Bl 15I1</strain>
    </source>
</reference>
<keyword evidence="5" id="KW-0132">Cell division</keyword>
<dbReference type="InterPro" id="IPR017911">
    <property type="entry name" value="MacB-like_ATP-bd"/>
</dbReference>
<sequence length="243" mass="27265">MKKTHQSQHPEITVKAEGLGISYDGKTALLKSVNFSLPKGSFHFLTGPSGSGKSSLLKMLYLGLRPTWGKLHLFGRDTSLVKFEHLPSFRQRLGVVFQEFNLLDHMTVLENVSLPLRVRGLDSKEARIQAEDLLKWVGLQDFIYTYPNKLSGGQKQRVAIARAVIARPQLLLADEPTGNVDDEMALKLIHLFEELLKLGTTILIATHNREMMTRFPYPELRIDNGALLQIPSIKVPSQKVVNA</sequence>
<dbReference type="PROSITE" id="PS50893">
    <property type="entry name" value="ABC_TRANSPORTER_2"/>
    <property type="match status" value="1"/>
</dbReference>
<organism evidence="5 6">
    <name type="scientific">Candidatus Bealeia paramacronuclearis</name>
    <dbReference type="NCBI Taxonomy" id="1921001"/>
    <lineage>
        <taxon>Bacteria</taxon>
        <taxon>Pseudomonadati</taxon>
        <taxon>Pseudomonadota</taxon>
        <taxon>Alphaproteobacteria</taxon>
        <taxon>Holosporales</taxon>
        <taxon>Holosporaceae</taxon>
        <taxon>Candidatus Bealeia</taxon>
    </lineage>
</organism>
<dbReference type="GO" id="GO:0005524">
    <property type="term" value="F:ATP binding"/>
    <property type="evidence" value="ECO:0007669"/>
    <property type="project" value="UniProtKB-KW"/>
</dbReference>
<evidence type="ECO:0000256" key="3">
    <source>
        <dbReference type="ARBA" id="ARBA00022840"/>
    </source>
</evidence>
<dbReference type="Gene3D" id="3.40.50.300">
    <property type="entry name" value="P-loop containing nucleotide triphosphate hydrolases"/>
    <property type="match status" value="1"/>
</dbReference>
<dbReference type="InterPro" id="IPR027417">
    <property type="entry name" value="P-loop_NTPase"/>
</dbReference>
<dbReference type="CDD" id="cd03255">
    <property type="entry name" value="ABC_MJ0796_LolCDE_FtsE"/>
    <property type="match status" value="1"/>
</dbReference>
<dbReference type="InterPro" id="IPR015854">
    <property type="entry name" value="ABC_transpr_LolD-like"/>
</dbReference>
<evidence type="ECO:0000256" key="1">
    <source>
        <dbReference type="ARBA" id="ARBA00022448"/>
    </source>
</evidence>
<evidence type="ECO:0000313" key="6">
    <source>
        <dbReference type="Proteomes" id="UP001330434"/>
    </source>
</evidence>
<protein>
    <submittedName>
        <fullName evidence="5">Cell division ATP-binding protein FtsE</fullName>
    </submittedName>
</protein>
<dbReference type="PANTHER" id="PTHR24220:SF470">
    <property type="entry name" value="CELL DIVISION ATP-BINDING PROTEIN FTSE"/>
    <property type="match status" value="1"/>
</dbReference>
<dbReference type="SUPFAM" id="SSF52540">
    <property type="entry name" value="P-loop containing nucleoside triphosphate hydrolases"/>
    <property type="match status" value="1"/>
</dbReference>
<dbReference type="GO" id="GO:0051301">
    <property type="term" value="P:cell division"/>
    <property type="evidence" value="ECO:0007669"/>
    <property type="project" value="UniProtKB-KW"/>
</dbReference>
<proteinExistence type="predicted"/>
<evidence type="ECO:0000313" key="5">
    <source>
        <dbReference type="EMBL" id="WVX66773.1"/>
    </source>
</evidence>
<dbReference type="SMART" id="SM00382">
    <property type="entry name" value="AAA"/>
    <property type="match status" value="1"/>
</dbReference>
<keyword evidence="2" id="KW-0547">Nucleotide-binding</keyword>
<dbReference type="Pfam" id="PF00005">
    <property type="entry name" value="ABC_tran"/>
    <property type="match status" value="1"/>
</dbReference>
<dbReference type="PROSITE" id="PS00211">
    <property type="entry name" value="ABC_TRANSPORTER_1"/>
    <property type="match status" value="1"/>
</dbReference>
<gene>
    <name evidence="5" type="ORF">Bealeia1_00958</name>
</gene>
<keyword evidence="5" id="KW-0131">Cell cycle</keyword>
<dbReference type="EMBL" id="CP133270">
    <property type="protein sequence ID" value="WVX66773.1"/>
    <property type="molecule type" value="Genomic_DNA"/>
</dbReference>
<accession>A0ABZ2C366</accession>
<dbReference type="InterPro" id="IPR003439">
    <property type="entry name" value="ABC_transporter-like_ATP-bd"/>
</dbReference>
<dbReference type="InterPro" id="IPR017871">
    <property type="entry name" value="ABC_transporter-like_CS"/>
</dbReference>
<dbReference type="InterPro" id="IPR003593">
    <property type="entry name" value="AAA+_ATPase"/>
</dbReference>
<keyword evidence="1" id="KW-0813">Transport</keyword>
<evidence type="ECO:0000256" key="2">
    <source>
        <dbReference type="ARBA" id="ARBA00022741"/>
    </source>
</evidence>
<dbReference type="PANTHER" id="PTHR24220">
    <property type="entry name" value="IMPORT ATP-BINDING PROTEIN"/>
    <property type="match status" value="1"/>
</dbReference>
<dbReference type="Proteomes" id="UP001330434">
    <property type="component" value="Chromosome"/>
</dbReference>
<feature type="domain" description="ABC transporter" evidence="4">
    <location>
        <begin position="14"/>
        <end position="243"/>
    </location>
</feature>